<feature type="compositionally biased region" description="Low complexity" evidence="1">
    <location>
        <begin position="45"/>
        <end position="56"/>
    </location>
</feature>
<reference evidence="2 3" key="1">
    <citation type="submission" date="2018-10" db="EMBL/GenBank/DDBJ databases">
        <title>A high-quality apple genome assembly.</title>
        <authorList>
            <person name="Hu J."/>
        </authorList>
    </citation>
    <scope>NUCLEOTIDE SEQUENCE [LARGE SCALE GENOMIC DNA]</scope>
    <source>
        <strain evidence="3">cv. HFTH1</strain>
        <tissue evidence="2">Young leaf</tissue>
    </source>
</reference>
<dbReference type="AlphaFoldDB" id="A0A498HJG1"/>
<sequence length="116" mass="12420">MSNLISNWRATRRGSQTPYPGGNAAATSTPDMGTTGVRPITLLGPTVSTTPASSTSLMTHPVLSDRRTHRQPRSSEEAQPSSEAFSIHEEGSQIDFELEIYRAHGGPSHGHQADPP</sequence>
<proteinExistence type="predicted"/>
<organism evidence="2 3">
    <name type="scientific">Malus domestica</name>
    <name type="common">Apple</name>
    <name type="synonym">Pyrus malus</name>
    <dbReference type="NCBI Taxonomy" id="3750"/>
    <lineage>
        <taxon>Eukaryota</taxon>
        <taxon>Viridiplantae</taxon>
        <taxon>Streptophyta</taxon>
        <taxon>Embryophyta</taxon>
        <taxon>Tracheophyta</taxon>
        <taxon>Spermatophyta</taxon>
        <taxon>Magnoliopsida</taxon>
        <taxon>eudicotyledons</taxon>
        <taxon>Gunneridae</taxon>
        <taxon>Pentapetalae</taxon>
        <taxon>rosids</taxon>
        <taxon>fabids</taxon>
        <taxon>Rosales</taxon>
        <taxon>Rosaceae</taxon>
        <taxon>Amygdaloideae</taxon>
        <taxon>Maleae</taxon>
        <taxon>Malus</taxon>
    </lineage>
</organism>
<evidence type="ECO:0000313" key="3">
    <source>
        <dbReference type="Proteomes" id="UP000290289"/>
    </source>
</evidence>
<feature type="compositionally biased region" description="Polar residues" evidence="1">
    <location>
        <begin position="1"/>
        <end position="18"/>
    </location>
</feature>
<dbReference type="Proteomes" id="UP000290289">
    <property type="component" value="Chromosome 16"/>
</dbReference>
<evidence type="ECO:0000313" key="2">
    <source>
        <dbReference type="EMBL" id="RXH70840.1"/>
    </source>
</evidence>
<gene>
    <name evidence="2" type="ORF">DVH24_015462</name>
</gene>
<name>A0A498HJG1_MALDO</name>
<comment type="caution">
    <text evidence="2">The sequence shown here is derived from an EMBL/GenBank/DDBJ whole genome shotgun (WGS) entry which is preliminary data.</text>
</comment>
<keyword evidence="3" id="KW-1185">Reference proteome</keyword>
<feature type="region of interest" description="Disordered" evidence="1">
    <location>
        <begin position="1"/>
        <end position="116"/>
    </location>
</feature>
<protein>
    <submittedName>
        <fullName evidence="2">Uncharacterized protein</fullName>
    </submittedName>
</protein>
<dbReference type="EMBL" id="RDQH01000342">
    <property type="protein sequence ID" value="RXH70840.1"/>
    <property type="molecule type" value="Genomic_DNA"/>
</dbReference>
<accession>A0A498HJG1</accession>
<evidence type="ECO:0000256" key="1">
    <source>
        <dbReference type="SAM" id="MobiDB-lite"/>
    </source>
</evidence>